<evidence type="ECO:0000256" key="1">
    <source>
        <dbReference type="SAM" id="MobiDB-lite"/>
    </source>
</evidence>
<evidence type="ECO:0000313" key="2">
    <source>
        <dbReference type="EMBL" id="GES32327.1"/>
    </source>
</evidence>
<dbReference type="Proteomes" id="UP000325598">
    <property type="component" value="Unassembled WGS sequence"/>
</dbReference>
<proteinExistence type="predicted"/>
<sequence>MSSSILLPDQDPQHCTGCSSAVRTLGKYCGQGERHEEADVRQAGDGYHHNTDWENGERHSKQHANEGRSRLSFHARQGVTGTCPDLAGGKKRSAAIERSPRAHALT</sequence>
<name>A0A5J4LDS1_9ACTN</name>
<evidence type="ECO:0000313" key="3">
    <source>
        <dbReference type="Proteomes" id="UP000325598"/>
    </source>
</evidence>
<organism evidence="2 3">
    <name type="scientific">Streptomyces angustmyceticus</name>
    <dbReference type="NCBI Taxonomy" id="285578"/>
    <lineage>
        <taxon>Bacteria</taxon>
        <taxon>Bacillati</taxon>
        <taxon>Actinomycetota</taxon>
        <taxon>Actinomycetes</taxon>
        <taxon>Kitasatosporales</taxon>
        <taxon>Streptomycetaceae</taxon>
        <taxon>Streptomyces</taxon>
    </lineage>
</organism>
<reference evidence="2 3" key="1">
    <citation type="submission" date="2019-10" db="EMBL/GenBank/DDBJ databases">
        <title>Whole genome shotgun sequence of Streptomyces angustmyceticus NBRC 3934.</title>
        <authorList>
            <person name="Hosoyama A."/>
            <person name="Ichikawa N."/>
            <person name="Kimura A."/>
            <person name="Kitahashi Y."/>
            <person name="Komaki H."/>
            <person name="Uohara A."/>
        </authorList>
    </citation>
    <scope>NUCLEOTIDE SEQUENCE [LARGE SCALE GENOMIC DNA]</scope>
    <source>
        <strain evidence="2 3">NBRC 3934</strain>
    </source>
</reference>
<dbReference type="AlphaFoldDB" id="A0A5J4LDS1"/>
<accession>A0A5J4LDS1</accession>
<keyword evidence="3" id="KW-1185">Reference proteome</keyword>
<comment type="caution">
    <text evidence="2">The sequence shown here is derived from an EMBL/GenBank/DDBJ whole genome shotgun (WGS) entry which is preliminary data.</text>
</comment>
<gene>
    <name evidence="2" type="ORF">San01_48140</name>
</gene>
<protein>
    <submittedName>
        <fullName evidence="2">Uncharacterized protein</fullName>
    </submittedName>
</protein>
<feature type="region of interest" description="Disordered" evidence="1">
    <location>
        <begin position="32"/>
        <end position="106"/>
    </location>
</feature>
<dbReference type="EMBL" id="BLAG01000013">
    <property type="protein sequence ID" value="GES32327.1"/>
    <property type="molecule type" value="Genomic_DNA"/>
</dbReference>
<feature type="compositionally biased region" description="Basic and acidic residues" evidence="1">
    <location>
        <begin position="32"/>
        <end position="69"/>
    </location>
</feature>